<dbReference type="EMBL" id="CABPSQ010000001">
    <property type="protein sequence ID" value="VVE61803.1"/>
    <property type="molecule type" value="Genomic_DNA"/>
</dbReference>
<evidence type="ECO:0000313" key="4">
    <source>
        <dbReference type="Proteomes" id="UP000414136"/>
    </source>
</evidence>
<dbReference type="GO" id="GO:0030976">
    <property type="term" value="F:thiamine pyrophosphate binding"/>
    <property type="evidence" value="ECO:0007669"/>
    <property type="project" value="TreeGrafter"/>
</dbReference>
<dbReference type="GO" id="GO:0030975">
    <property type="term" value="F:thiamine binding"/>
    <property type="evidence" value="ECO:0007669"/>
    <property type="project" value="TreeGrafter"/>
</dbReference>
<dbReference type="SUPFAM" id="SSF53850">
    <property type="entry name" value="Periplasmic binding protein-like II"/>
    <property type="match status" value="1"/>
</dbReference>
<reference evidence="3 4" key="1">
    <citation type="submission" date="2019-08" db="EMBL/GenBank/DDBJ databases">
        <authorList>
            <person name="Peeters C."/>
        </authorList>
    </citation>
    <scope>NUCLEOTIDE SEQUENCE [LARGE SCALE GENOMIC DNA]</scope>
    <source>
        <strain evidence="3 4">LMG 31118</strain>
    </source>
</reference>
<dbReference type="Gene3D" id="3.40.190.10">
    <property type="entry name" value="Periplasmic binding protein-like II"/>
    <property type="match status" value="2"/>
</dbReference>
<accession>A0A5E4ZNI7</accession>
<dbReference type="GO" id="GO:0015888">
    <property type="term" value="P:thiamine transport"/>
    <property type="evidence" value="ECO:0007669"/>
    <property type="project" value="TreeGrafter"/>
</dbReference>
<proteinExistence type="predicted"/>
<dbReference type="OrthoDB" id="366726at2"/>
<gene>
    <name evidence="3" type="primary">phnS_2</name>
    <name evidence="3" type="ORF">PCA31118_00779</name>
</gene>
<name>A0A5E4ZNI7_9BURK</name>
<sequence length="387" mass="41206">MIHPASALPARAVSALATLTASLTASLAASLALLGGTASFAFAQSGAQANGQAGAAAPLYAGEAELYAKAAEEGLVVSFDTGPEWANWKALFAEFRKRYPKVEITYNDIGSAATVTALDKSRRRPQADTAYYFAGSALDAVQKDVVAPFKPVNFDTLPKVFRDNDGRWFTIHSLNIAFLVNTKLVRHVPQMWADLLKPEYKNSVVYLDPRSTGQGQVAVFAAAYAFGGSVDNPKPGAEFFGKLRDAGNVMRVEGTTPYAKFLKGEIPILIGYENDGLKAKYTDGMGDAAQVVIPKDATVSAPYAISLVKNGPNPEAAKLWLNLIMSPVGQSLFAQGYVRPAVPGTPMSAEMRARMPDAPQVHPLDVARAAAQKAEVDRLWAAAALAK</sequence>
<dbReference type="Pfam" id="PF13343">
    <property type="entry name" value="SBP_bac_6"/>
    <property type="match status" value="1"/>
</dbReference>
<dbReference type="GO" id="GO:0030288">
    <property type="term" value="C:outer membrane-bounded periplasmic space"/>
    <property type="evidence" value="ECO:0007669"/>
    <property type="project" value="TreeGrafter"/>
</dbReference>
<dbReference type="PANTHER" id="PTHR30006:SF2">
    <property type="entry name" value="ABC TRANSPORTER SUBSTRATE-BINDING PROTEIN"/>
    <property type="match status" value="1"/>
</dbReference>
<organism evidence="3 4">
    <name type="scientific">Pandoraea captiosa</name>
    <dbReference type="NCBI Taxonomy" id="2508302"/>
    <lineage>
        <taxon>Bacteria</taxon>
        <taxon>Pseudomonadati</taxon>
        <taxon>Pseudomonadota</taxon>
        <taxon>Betaproteobacteria</taxon>
        <taxon>Burkholderiales</taxon>
        <taxon>Burkholderiaceae</taxon>
        <taxon>Pandoraea</taxon>
    </lineage>
</organism>
<feature type="signal peptide" evidence="2">
    <location>
        <begin position="1"/>
        <end position="43"/>
    </location>
</feature>
<keyword evidence="4" id="KW-1185">Reference proteome</keyword>
<evidence type="ECO:0000256" key="1">
    <source>
        <dbReference type="ARBA" id="ARBA00022729"/>
    </source>
</evidence>
<keyword evidence="1 2" id="KW-0732">Signal</keyword>
<protein>
    <submittedName>
        <fullName evidence="3">2-aminoethylphosphonate-binding periplasmic protein</fullName>
    </submittedName>
</protein>
<evidence type="ECO:0000313" key="3">
    <source>
        <dbReference type="EMBL" id="VVE61803.1"/>
    </source>
</evidence>
<feature type="chain" id="PRO_5022660178" evidence="2">
    <location>
        <begin position="44"/>
        <end position="387"/>
    </location>
</feature>
<dbReference type="Proteomes" id="UP000414136">
    <property type="component" value="Unassembled WGS sequence"/>
</dbReference>
<dbReference type="PANTHER" id="PTHR30006">
    <property type="entry name" value="THIAMINE-BINDING PERIPLASMIC PROTEIN-RELATED"/>
    <property type="match status" value="1"/>
</dbReference>
<dbReference type="AlphaFoldDB" id="A0A5E4ZNI7"/>
<dbReference type="RefSeq" id="WP_150623070.1">
    <property type="nucleotide sequence ID" value="NZ_CABPSQ010000001.1"/>
</dbReference>
<evidence type="ECO:0000256" key="2">
    <source>
        <dbReference type="SAM" id="SignalP"/>
    </source>
</evidence>